<proteinExistence type="predicted"/>
<dbReference type="Proteomes" id="UP000243250">
    <property type="component" value="Unassembled WGS sequence"/>
</dbReference>
<organism evidence="1 2">
    <name type="scientific">Halogeometricum limi</name>
    <dbReference type="NCBI Taxonomy" id="555875"/>
    <lineage>
        <taxon>Archaea</taxon>
        <taxon>Methanobacteriati</taxon>
        <taxon>Methanobacteriota</taxon>
        <taxon>Stenosarchaea group</taxon>
        <taxon>Halobacteria</taxon>
        <taxon>Halobacteriales</taxon>
        <taxon>Haloferacaceae</taxon>
        <taxon>Halogeometricum</taxon>
    </lineage>
</organism>
<dbReference type="AlphaFoldDB" id="A0A1I6GUC4"/>
<dbReference type="OrthoDB" id="385082at2157"/>
<dbReference type="InterPro" id="IPR006311">
    <property type="entry name" value="TAT_signal"/>
</dbReference>
<name>A0A1I6GUC4_9EURY</name>
<reference evidence="2" key="1">
    <citation type="submission" date="2016-10" db="EMBL/GenBank/DDBJ databases">
        <authorList>
            <person name="Varghese N."/>
            <person name="Submissions S."/>
        </authorList>
    </citation>
    <scope>NUCLEOTIDE SEQUENCE [LARGE SCALE GENOMIC DNA]</scope>
    <source>
        <strain evidence="2">CGMCC 1.8711</strain>
    </source>
</reference>
<sequence>MSSGTERGRVTQNRRTFLKSVGALTPLLLGSGTVATPVGARESGDTTLEGSVSNAQVSSNDELLQQLLGTLTAGQGLWFQQDYFEPIQYVDWVPATRTHAFYKFGLGSVPAPWHGIGHRDTILDQPGGFSFSADDGLVTSHQWALVPYQDEQGTTHWILYVLLNANRVATEFQWEVIQLLSYEPQSDVFGIYNYTVQRQGVWQRYV</sequence>
<keyword evidence="2" id="KW-1185">Reference proteome</keyword>
<gene>
    <name evidence="1" type="ORF">SAMN04488124_1548</name>
</gene>
<accession>A0A1I6GUC4</accession>
<evidence type="ECO:0000313" key="1">
    <source>
        <dbReference type="EMBL" id="SFR45845.1"/>
    </source>
</evidence>
<dbReference type="PROSITE" id="PS51318">
    <property type="entry name" value="TAT"/>
    <property type="match status" value="1"/>
</dbReference>
<evidence type="ECO:0000313" key="2">
    <source>
        <dbReference type="Proteomes" id="UP000243250"/>
    </source>
</evidence>
<dbReference type="EMBL" id="FOYS01000002">
    <property type="protein sequence ID" value="SFR45845.1"/>
    <property type="molecule type" value="Genomic_DNA"/>
</dbReference>
<dbReference type="RefSeq" id="WP_139229698.1">
    <property type="nucleotide sequence ID" value="NZ_FOYS01000002.1"/>
</dbReference>
<protein>
    <submittedName>
        <fullName evidence="1">Uncharacterized protein</fullName>
    </submittedName>
</protein>